<evidence type="ECO:0000259" key="5">
    <source>
        <dbReference type="PROSITE" id="PS50977"/>
    </source>
</evidence>
<name>A0A7D3ZVH8_ACTVE</name>
<organism evidence="6 7">
    <name type="scientific">Actinomadura verrucosospora</name>
    <dbReference type="NCBI Taxonomy" id="46165"/>
    <lineage>
        <taxon>Bacteria</taxon>
        <taxon>Bacillati</taxon>
        <taxon>Actinomycetota</taxon>
        <taxon>Actinomycetes</taxon>
        <taxon>Streptosporangiales</taxon>
        <taxon>Thermomonosporaceae</taxon>
        <taxon>Actinomadura</taxon>
    </lineage>
</organism>
<dbReference type="Proteomes" id="UP000501240">
    <property type="component" value="Chromosome"/>
</dbReference>
<dbReference type="InterPro" id="IPR050109">
    <property type="entry name" value="HTH-type_TetR-like_transc_reg"/>
</dbReference>
<evidence type="ECO:0000256" key="3">
    <source>
        <dbReference type="ARBA" id="ARBA00023163"/>
    </source>
</evidence>
<dbReference type="PROSITE" id="PS50977">
    <property type="entry name" value="HTH_TETR_2"/>
    <property type="match status" value="1"/>
</dbReference>
<dbReference type="InterPro" id="IPR009057">
    <property type="entry name" value="Homeodomain-like_sf"/>
</dbReference>
<dbReference type="SUPFAM" id="SSF46689">
    <property type="entry name" value="Homeodomain-like"/>
    <property type="match status" value="1"/>
</dbReference>
<feature type="domain" description="HTH tetR-type" evidence="5">
    <location>
        <begin position="19"/>
        <end position="79"/>
    </location>
</feature>
<dbReference type="Pfam" id="PF17925">
    <property type="entry name" value="TetR_C_20"/>
    <property type="match status" value="1"/>
</dbReference>
<dbReference type="GO" id="GO:0003700">
    <property type="term" value="F:DNA-binding transcription factor activity"/>
    <property type="evidence" value="ECO:0007669"/>
    <property type="project" value="TreeGrafter"/>
</dbReference>
<keyword evidence="7" id="KW-1185">Reference proteome</keyword>
<evidence type="ECO:0000313" key="6">
    <source>
        <dbReference type="EMBL" id="QKG19946.1"/>
    </source>
</evidence>
<proteinExistence type="predicted"/>
<sequence>MPRIADARPAAEPRSPLQKERHERILRAARKLGSVHDLDHVQMQDVADEAGVAIATLYRYFPSKLHLFTAVKRKQIEQLSQDASRLRSASEAPLEAVVKVLVRAREQMMRRHRLACTVLQADQTAQAIPNGPWASDRTFRDMLLDVAGIDSPAPADERLMRLLESCWYGVLLSCLNGRLSPEEADDDIRVSCEMLLGARLRGTPA</sequence>
<feature type="DNA-binding region" description="H-T-H motif" evidence="4">
    <location>
        <begin position="42"/>
        <end position="61"/>
    </location>
</feature>
<dbReference type="PANTHER" id="PTHR30055:SF234">
    <property type="entry name" value="HTH-TYPE TRANSCRIPTIONAL REGULATOR BETI"/>
    <property type="match status" value="1"/>
</dbReference>
<dbReference type="Pfam" id="PF00440">
    <property type="entry name" value="TetR_N"/>
    <property type="match status" value="1"/>
</dbReference>
<dbReference type="GO" id="GO:0000976">
    <property type="term" value="F:transcription cis-regulatory region binding"/>
    <property type="evidence" value="ECO:0007669"/>
    <property type="project" value="TreeGrafter"/>
</dbReference>
<dbReference type="PANTHER" id="PTHR30055">
    <property type="entry name" value="HTH-TYPE TRANSCRIPTIONAL REGULATOR RUTR"/>
    <property type="match status" value="1"/>
</dbReference>
<dbReference type="InterPro" id="IPR041642">
    <property type="entry name" value="KstR_C"/>
</dbReference>
<evidence type="ECO:0000313" key="7">
    <source>
        <dbReference type="Proteomes" id="UP000501240"/>
    </source>
</evidence>
<accession>A0A7D3ZVH8</accession>
<gene>
    <name evidence="6" type="ORF">ACTIVE_1582</name>
</gene>
<dbReference type="RefSeq" id="WP_173094357.1">
    <property type="nucleotide sequence ID" value="NZ_CP053892.1"/>
</dbReference>
<keyword evidence="2 4" id="KW-0238">DNA-binding</keyword>
<dbReference type="InterPro" id="IPR001647">
    <property type="entry name" value="HTH_TetR"/>
</dbReference>
<protein>
    <submittedName>
        <fullName evidence="6">TetR family transcriptional regulator</fullName>
    </submittedName>
</protein>
<keyword evidence="1" id="KW-0805">Transcription regulation</keyword>
<keyword evidence="3" id="KW-0804">Transcription</keyword>
<dbReference type="AlphaFoldDB" id="A0A7D3ZVH8"/>
<dbReference type="EMBL" id="CP053892">
    <property type="protein sequence ID" value="QKG19946.1"/>
    <property type="molecule type" value="Genomic_DNA"/>
</dbReference>
<evidence type="ECO:0000256" key="4">
    <source>
        <dbReference type="PROSITE-ProRule" id="PRU00335"/>
    </source>
</evidence>
<reference evidence="6 7" key="1">
    <citation type="submission" date="2020-05" db="EMBL/GenBank/DDBJ databases">
        <title>Actinomadura verrucosospora NRRL-B18236 (PFL_A860) Genome sequencing and assembly.</title>
        <authorList>
            <person name="Samborskyy M."/>
        </authorList>
    </citation>
    <scope>NUCLEOTIDE SEQUENCE [LARGE SCALE GENOMIC DNA]</scope>
    <source>
        <strain evidence="6 7">NRRL:B18236</strain>
    </source>
</reference>
<evidence type="ECO:0000256" key="1">
    <source>
        <dbReference type="ARBA" id="ARBA00023015"/>
    </source>
</evidence>
<evidence type="ECO:0000256" key="2">
    <source>
        <dbReference type="ARBA" id="ARBA00023125"/>
    </source>
</evidence>
<dbReference type="PRINTS" id="PR00455">
    <property type="entry name" value="HTHTETR"/>
</dbReference>
<dbReference type="Gene3D" id="1.10.357.10">
    <property type="entry name" value="Tetracycline Repressor, domain 2"/>
    <property type="match status" value="1"/>
</dbReference>